<dbReference type="HAMAP" id="MF_01815">
    <property type="entry name" value="FabH"/>
    <property type="match status" value="1"/>
</dbReference>
<keyword evidence="5 12" id="KW-0808">Transferase</keyword>
<dbReference type="EC" id="2.3.1.180" evidence="3 12"/>
<dbReference type="SUPFAM" id="SSF53901">
    <property type="entry name" value="Thiolase-like"/>
    <property type="match status" value="1"/>
</dbReference>
<keyword evidence="7 12" id="KW-0443">Lipid metabolism</keyword>
<dbReference type="Pfam" id="PF08545">
    <property type="entry name" value="ACP_syn_III"/>
    <property type="match status" value="1"/>
</dbReference>
<name>A0A0S4M631_9BURK</name>
<comment type="catalytic activity">
    <reaction evidence="11">
        <text>malonyl-[ACP] + acetyl-CoA + H(+) = 3-oxobutanoyl-[ACP] + CO2 + CoA</text>
        <dbReference type="Rhea" id="RHEA:12080"/>
        <dbReference type="Rhea" id="RHEA-COMP:9623"/>
        <dbReference type="Rhea" id="RHEA-COMP:9625"/>
        <dbReference type="ChEBI" id="CHEBI:15378"/>
        <dbReference type="ChEBI" id="CHEBI:16526"/>
        <dbReference type="ChEBI" id="CHEBI:57287"/>
        <dbReference type="ChEBI" id="CHEBI:57288"/>
        <dbReference type="ChEBI" id="CHEBI:78449"/>
        <dbReference type="ChEBI" id="CHEBI:78450"/>
        <dbReference type="EC" id="2.3.1.180"/>
    </reaction>
    <physiologicalReaction direction="left-to-right" evidence="11">
        <dbReference type="Rhea" id="RHEA:12081"/>
    </physiologicalReaction>
</comment>
<comment type="function">
    <text evidence="12">Catalyzes the condensation reaction of fatty acid synthesis by the addition to an acyl acceptor of two carbons from malonyl-ACP. Catalyzes the first condensation reaction which initiates fatty acid synthesis and may therefore play a role in governing the total rate of fatty acid production. Possesses both acetoacetyl-ACP synthase and acetyl transacylase activities. Its substrate specificity determines the biosynthesis of branched-chain and/or straight-chain of fatty acids.</text>
</comment>
<dbReference type="Pfam" id="PF08541">
    <property type="entry name" value="ACP_syn_III_C"/>
    <property type="match status" value="1"/>
</dbReference>
<dbReference type="CDD" id="cd00830">
    <property type="entry name" value="KAS_III"/>
    <property type="match status" value="1"/>
</dbReference>
<protein>
    <recommendedName>
        <fullName evidence="3 12">Beta-ketoacyl-[acyl-carrier-protein] synthase III</fullName>
        <shortName evidence="12">Beta-ketoacyl-ACP synthase III</shortName>
        <shortName evidence="12">KAS III</shortName>
        <ecNumber evidence="3 12">2.3.1.180</ecNumber>
    </recommendedName>
    <alternativeName>
        <fullName evidence="12">3-oxoacyl-[acyl-carrier-protein] synthase 3</fullName>
    </alternativeName>
    <alternativeName>
        <fullName evidence="12">3-oxoacyl-[acyl-carrier-protein] synthase III</fullName>
    </alternativeName>
</protein>
<feature type="active site" evidence="12">
    <location>
        <position position="116"/>
    </location>
</feature>
<dbReference type="NCBIfam" id="NF006829">
    <property type="entry name" value="PRK09352.1"/>
    <property type="match status" value="1"/>
</dbReference>
<evidence type="ECO:0000256" key="10">
    <source>
        <dbReference type="ARBA" id="ARBA00023315"/>
    </source>
</evidence>
<proteinExistence type="inferred from homology"/>
<dbReference type="PATRIC" id="fig|1561003.3.peg.767"/>
<organism evidence="15 16">
    <name type="scientific">Candidatus Ichthyocystis hellenicum</name>
    <dbReference type="NCBI Taxonomy" id="1561003"/>
    <lineage>
        <taxon>Bacteria</taxon>
        <taxon>Pseudomonadati</taxon>
        <taxon>Pseudomonadota</taxon>
        <taxon>Betaproteobacteria</taxon>
        <taxon>Burkholderiales</taxon>
        <taxon>Candidatus Ichthyocystis</taxon>
    </lineage>
</organism>
<evidence type="ECO:0000313" key="16">
    <source>
        <dbReference type="Proteomes" id="UP000198651"/>
    </source>
</evidence>
<keyword evidence="9 12" id="KW-0511">Multifunctional enzyme</keyword>
<evidence type="ECO:0000256" key="12">
    <source>
        <dbReference type="HAMAP-Rule" id="MF_01815"/>
    </source>
</evidence>
<comment type="domain">
    <text evidence="12">The last Arg residue of the ACP-binding site is essential for the weak association between ACP/AcpP and FabH.</text>
</comment>
<dbReference type="NCBIfam" id="TIGR00747">
    <property type="entry name" value="fabH"/>
    <property type="match status" value="1"/>
</dbReference>
<dbReference type="OrthoDB" id="9815506at2"/>
<dbReference type="Proteomes" id="UP000198651">
    <property type="component" value="Chromosome I"/>
</dbReference>
<comment type="pathway">
    <text evidence="1 12">Lipid metabolism; fatty acid biosynthesis.</text>
</comment>
<dbReference type="PANTHER" id="PTHR43091">
    <property type="entry name" value="3-OXOACYL-[ACYL-CARRIER-PROTEIN] SYNTHASE"/>
    <property type="match status" value="1"/>
</dbReference>
<feature type="region of interest" description="ACP-binding" evidence="12">
    <location>
        <begin position="250"/>
        <end position="254"/>
    </location>
</feature>
<dbReference type="InterPro" id="IPR013747">
    <property type="entry name" value="ACP_syn_III_C"/>
</dbReference>
<dbReference type="GO" id="GO:0006633">
    <property type="term" value="P:fatty acid biosynthetic process"/>
    <property type="evidence" value="ECO:0007669"/>
    <property type="project" value="UniProtKB-UniRule"/>
</dbReference>
<dbReference type="EMBL" id="LN906597">
    <property type="protein sequence ID" value="CUT17592.1"/>
    <property type="molecule type" value="Genomic_DNA"/>
</dbReference>
<evidence type="ECO:0000259" key="14">
    <source>
        <dbReference type="Pfam" id="PF08545"/>
    </source>
</evidence>
<evidence type="ECO:0000256" key="9">
    <source>
        <dbReference type="ARBA" id="ARBA00023268"/>
    </source>
</evidence>
<evidence type="ECO:0000256" key="11">
    <source>
        <dbReference type="ARBA" id="ARBA00051096"/>
    </source>
</evidence>
<dbReference type="UniPathway" id="UPA00094"/>
<gene>
    <name evidence="12 15" type="primary">fabH</name>
    <name evidence="15" type="ORF">Ark11_0759</name>
</gene>
<keyword evidence="12" id="KW-0963">Cytoplasm</keyword>
<feature type="active site" evidence="12">
    <location>
        <position position="249"/>
    </location>
</feature>
<dbReference type="AlphaFoldDB" id="A0A0S4M631"/>
<dbReference type="FunFam" id="3.40.47.10:FF:000004">
    <property type="entry name" value="3-oxoacyl-[acyl-carrier-protein] synthase 3"/>
    <property type="match status" value="1"/>
</dbReference>
<keyword evidence="16" id="KW-1185">Reference proteome</keyword>
<evidence type="ECO:0000256" key="1">
    <source>
        <dbReference type="ARBA" id="ARBA00005194"/>
    </source>
</evidence>
<evidence type="ECO:0000256" key="6">
    <source>
        <dbReference type="ARBA" id="ARBA00022832"/>
    </source>
</evidence>
<evidence type="ECO:0000256" key="8">
    <source>
        <dbReference type="ARBA" id="ARBA00023160"/>
    </source>
</evidence>
<sequence>MGDNIYTKVVSSGSYLPRRVVSNNELSSCVSTSDEWIVSRTGICERRVASDDETTCMMSISAARQAIDRASCDPADVDCIIVATTTPDSVIPAVACSVQHGLGCLSAAAFDLQSACSGFVHALSVADAFIRSKQFKRILVIGAEVFSRIVNWKDRSTCVLFGDGAGAMLLESSPVAGILASHISCDGKYSDILQVPCHLDRGSIVGDPYVHMEGSSVFKLAVHFFESSINAVLGKAGVDISTVDWVVPHQANIRIIDSLFSRLGVDRERAIITLPFHGNTSAASVPLAFDWGCIQGFIKSGNRCLLTAFGSGLSWGSVLVDM</sequence>
<dbReference type="InterPro" id="IPR013751">
    <property type="entry name" value="ACP_syn_III_N"/>
</dbReference>
<evidence type="ECO:0000259" key="13">
    <source>
        <dbReference type="Pfam" id="PF08541"/>
    </source>
</evidence>
<evidence type="ECO:0000256" key="5">
    <source>
        <dbReference type="ARBA" id="ARBA00022679"/>
    </source>
</evidence>
<evidence type="ECO:0000256" key="4">
    <source>
        <dbReference type="ARBA" id="ARBA00022516"/>
    </source>
</evidence>
<dbReference type="GO" id="GO:0033818">
    <property type="term" value="F:beta-ketoacyl-acyl-carrier-protein synthase III activity"/>
    <property type="evidence" value="ECO:0007669"/>
    <property type="project" value="UniProtKB-UniRule"/>
</dbReference>
<keyword evidence="6 12" id="KW-0276">Fatty acid metabolism</keyword>
<feature type="domain" description="Beta-ketoacyl-[acyl-carrier-protein] synthase III C-terminal" evidence="13">
    <location>
        <begin position="234"/>
        <end position="321"/>
    </location>
</feature>
<dbReference type="GO" id="GO:0005737">
    <property type="term" value="C:cytoplasm"/>
    <property type="evidence" value="ECO:0007669"/>
    <property type="project" value="UniProtKB-SubCell"/>
</dbReference>
<evidence type="ECO:0000256" key="2">
    <source>
        <dbReference type="ARBA" id="ARBA00008642"/>
    </source>
</evidence>
<dbReference type="Gene3D" id="3.40.47.10">
    <property type="match status" value="1"/>
</dbReference>
<dbReference type="RefSeq" id="WP_092342988.1">
    <property type="nucleotide sequence ID" value="NZ_FLSL01000100.1"/>
</dbReference>
<comment type="similarity">
    <text evidence="2 12">Belongs to the thiolase-like superfamily. FabH family.</text>
</comment>
<dbReference type="InterPro" id="IPR004655">
    <property type="entry name" value="FabH"/>
</dbReference>
<evidence type="ECO:0000313" key="15">
    <source>
        <dbReference type="EMBL" id="CUT17592.1"/>
    </source>
</evidence>
<keyword evidence="10 12" id="KW-0012">Acyltransferase</keyword>
<evidence type="ECO:0000256" key="3">
    <source>
        <dbReference type="ARBA" id="ARBA00012333"/>
    </source>
</evidence>
<dbReference type="STRING" id="1561003.Ark11_0759"/>
<accession>A0A0S4M631</accession>
<reference evidence="16" key="1">
    <citation type="submission" date="2015-11" db="EMBL/GenBank/DDBJ databases">
        <authorList>
            <person name="Seth-Smith H.M.B."/>
        </authorList>
    </citation>
    <scope>NUCLEOTIDE SEQUENCE [LARGE SCALE GENOMIC DNA]</scope>
    <source>
        <strain evidence="16">2013Ark11</strain>
    </source>
</reference>
<dbReference type="GO" id="GO:0004315">
    <property type="term" value="F:3-oxoacyl-[acyl-carrier-protein] synthase activity"/>
    <property type="evidence" value="ECO:0007669"/>
    <property type="project" value="InterPro"/>
</dbReference>
<keyword evidence="4 12" id="KW-0444">Lipid biosynthesis</keyword>
<comment type="subcellular location">
    <subcellularLocation>
        <location evidence="12">Cytoplasm</location>
    </subcellularLocation>
</comment>
<evidence type="ECO:0000256" key="7">
    <source>
        <dbReference type="ARBA" id="ARBA00023098"/>
    </source>
</evidence>
<dbReference type="InterPro" id="IPR016039">
    <property type="entry name" value="Thiolase-like"/>
</dbReference>
<feature type="domain" description="Beta-ketoacyl-[acyl-carrier-protein] synthase III N-terminal" evidence="14">
    <location>
        <begin position="110"/>
        <end position="187"/>
    </location>
</feature>
<keyword evidence="8 12" id="KW-0275">Fatty acid biosynthesis</keyword>
<dbReference type="PANTHER" id="PTHR43091:SF1">
    <property type="entry name" value="BETA-KETOACYL-[ACYL-CARRIER-PROTEIN] SYNTHASE III, CHLOROPLASTIC"/>
    <property type="match status" value="1"/>
</dbReference>
<comment type="subunit">
    <text evidence="12">Homodimer.</text>
</comment>
<feature type="active site" evidence="12">
    <location>
        <position position="279"/>
    </location>
</feature>